<dbReference type="GO" id="GO:0019898">
    <property type="term" value="C:extrinsic component of membrane"/>
    <property type="evidence" value="ECO:0007669"/>
    <property type="project" value="TreeGrafter"/>
</dbReference>
<dbReference type="SMART" id="SM00325">
    <property type="entry name" value="RhoGEF"/>
    <property type="match status" value="1"/>
</dbReference>
<dbReference type="InterPro" id="IPR001251">
    <property type="entry name" value="CRAL-TRIO_dom"/>
</dbReference>
<dbReference type="CDD" id="cd00170">
    <property type="entry name" value="SEC14"/>
    <property type="match status" value="1"/>
</dbReference>
<dbReference type="InterPro" id="IPR055251">
    <property type="entry name" value="SOS1_NGEF_PH"/>
</dbReference>
<dbReference type="InterPro" id="IPR002017">
    <property type="entry name" value="Spectrin_repeat"/>
</dbReference>
<evidence type="ECO:0000259" key="5">
    <source>
        <dbReference type="PROSITE" id="PS50191"/>
    </source>
</evidence>
<feature type="domain" description="CRAL-TRIO" evidence="5">
    <location>
        <begin position="29"/>
        <end position="167"/>
    </location>
</feature>
<dbReference type="STRING" id="131310.A0A0N4ZX98"/>
<organism evidence="6 7">
    <name type="scientific">Parastrongyloides trichosuri</name>
    <name type="common">Possum-specific nematode worm</name>
    <dbReference type="NCBI Taxonomy" id="131310"/>
    <lineage>
        <taxon>Eukaryota</taxon>
        <taxon>Metazoa</taxon>
        <taxon>Ecdysozoa</taxon>
        <taxon>Nematoda</taxon>
        <taxon>Chromadorea</taxon>
        <taxon>Rhabditida</taxon>
        <taxon>Tylenchina</taxon>
        <taxon>Panagrolaimomorpha</taxon>
        <taxon>Strongyloidoidea</taxon>
        <taxon>Strongyloididae</taxon>
        <taxon>Parastrongyloides</taxon>
    </lineage>
</organism>
<dbReference type="InterPro" id="IPR036865">
    <property type="entry name" value="CRAL-TRIO_dom_sf"/>
</dbReference>
<evidence type="ECO:0000313" key="7">
    <source>
        <dbReference type="WBParaSite" id="PTRK_0001331200.1"/>
    </source>
</evidence>
<protein>
    <submittedName>
        <fullName evidence="7">CRAL-TRIO domain-containing protein</fullName>
    </submittedName>
</protein>
<dbReference type="GO" id="GO:0005085">
    <property type="term" value="F:guanyl-nucleotide exchange factor activity"/>
    <property type="evidence" value="ECO:0007669"/>
    <property type="project" value="UniProtKB-KW"/>
</dbReference>
<reference evidence="7" key="1">
    <citation type="submission" date="2017-02" db="UniProtKB">
        <authorList>
            <consortium name="WormBaseParasite"/>
        </authorList>
    </citation>
    <scope>IDENTIFICATION</scope>
</reference>
<feature type="compositionally biased region" description="Polar residues" evidence="2">
    <location>
        <begin position="1574"/>
        <end position="1594"/>
    </location>
</feature>
<dbReference type="Proteomes" id="UP000038045">
    <property type="component" value="Unplaced"/>
</dbReference>
<dbReference type="Gene3D" id="2.30.29.30">
    <property type="entry name" value="Pleckstrin-homology domain (PH domain)/Phosphotyrosine-binding domain (PTB)"/>
    <property type="match status" value="1"/>
</dbReference>
<dbReference type="InterPro" id="IPR035899">
    <property type="entry name" value="DBL_dom_sf"/>
</dbReference>
<dbReference type="SUPFAM" id="SSF52087">
    <property type="entry name" value="CRAL/TRIO domain"/>
    <property type="match status" value="1"/>
</dbReference>
<keyword evidence="6" id="KW-1185">Reference proteome</keyword>
<keyword evidence="1" id="KW-0344">Guanine-nucleotide releasing factor</keyword>
<evidence type="ECO:0000256" key="1">
    <source>
        <dbReference type="ARBA" id="ARBA00022658"/>
    </source>
</evidence>
<feature type="region of interest" description="Disordered" evidence="2">
    <location>
        <begin position="1564"/>
        <end position="1600"/>
    </location>
</feature>
<name>A0A0N4ZX98_PARTI</name>
<dbReference type="Gene3D" id="3.40.525.10">
    <property type="entry name" value="CRAL-TRIO lipid binding domain"/>
    <property type="match status" value="1"/>
</dbReference>
<dbReference type="InterPro" id="IPR000219">
    <property type="entry name" value="DH_dom"/>
</dbReference>
<dbReference type="Pfam" id="PF22697">
    <property type="entry name" value="SOS1_NGEF_PH"/>
    <property type="match status" value="1"/>
</dbReference>
<dbReference type="SMART" id="SM00150">
    <property type="entry name" value="SPEC"/>
    <property type="match status" value="4"/>
</dbReference>
<dbReference type="WBParaSite" id="PTRK_0001331200.1">
    <property type="protein sequence ID" value="PTRK_0001331200.1"/>
    <property type="gene ID" value="PTRK_0001331200"/>
</dbReference>
<evidence type="ECO:0000313" key="6">
    <source>
        <dbReference type="Proteomes" id="UP000038045"/>
    </source>
</evidence>
<dbReference type="SMART" id="SM00233">
    <property type="entry name" value="PH"/>
    <property type="match status" value="1"/>
</dbReference>
<dbReference type="InterPro" id="IPR018159">
    <property type="entry name" value="Spectrin/alpha-actinin"/>
</dbReference>
<dbReference type="PROSITE" id="PS50010">
    <property type="entry name" value="DH_2"/>
    <property type="match status" value="1"/>
</dbReference>
<evidence type="ECO:0000259" key="4">
    <source>
        <dbReference type="PROSITE" id="PS50010"/>
    </source>
</evidence>
<dbReference type="InterPro" id="IPR011993">
    <property type="entry name" value="PH-like_dom_sf"/>
</dbReference>
<dbReference type="InterPro" id="IPR051336">
    <property type="entry name" value="RhoGEF_Guanine_NuclExch_SF"/>
</dbReference>
<proteinExistence type="predicted"/>
<dbReference type="Gene3D" id="1.20.900.10">
    <property type="entry name" value="Dbl homology (DH) domain"/>
    <property type="match status" value="1"/>
</dbReference>
<dbReference type="SUPFAM" id="SSF48065">
    <property type="entry name" value="DBL homology domain (DH-domain)"/>
    <property type="match status" value="1"/>
</dbReference>
<dbReference type="InterPro" id="IPR001849">
    <property type="entry name" value="PH_domain"/>
</dbReference>
<dbReference type="SMART" id="SM00516">
    <property type="entry name" value="SEC14"/>
    <property type="match status" value="1"/>
</dbReference>
<dbReference type="PANTHER" id="PTHR22826">
    <property type="entry name" value="RHO GUANINE EXCHANGE FACTOR-RELATED"/>
    <property type="match status" value="1"/>
</dbReference>
<dbReference type="CDD" id="cd00160">
    <property type="entry name" value="RhoGEF"/>
    <property type="match status" value="1"/>
</dbReference>
<dbReference type="PROSITE" id="PS50191">
    <property type="entry name" value="CRAL_TRIO"/>
    <property type="match status" value="1"/>
</dbReference>
<feature type="domain" description="PH" evidence="3">
    <location>
        <begin position="1446"/>
        <end position="1551"/>
    </location>
</feature>
<dbReference type="Pfam" id="PF00621">
    <property type="entry name" value="RhoGEF"/>
    <property type="match status" value="1"/>
</dbReference>
<dbReference type="GO" id="GO:0005737">
    <property type="term" value="C:cytoplasm"/>
    <property type="evidence" value="ECO:0007669"/>
    <property type="project" value="TreeGrafter"/>
</dbReference>
<sequence>MSPSAIGQGTSTCMVRKATDILHLLRDKIALLPGSRDRHDHPIIIFPSRDSSYPLNVEDIRNILFYLHSVTSSSSKGNGFIFIIDMRKGTKFDNIKPILKIIQDHFPGGISNVLLIRPDSFWEKQKASISIGKYKFEVQIISIESITKYIDASQLPNEFGGFMKYDHEDWIECRLEIENVIWKICDILGAFDKFKNDMCKAEFPFDVPSAEQAIAQHTTVSKIIQDASMEQMDNDIKKISHKITGGSINSPDDGYNSSLSISSINPDLASVIPHLGKLMETLRQSKDEIFKEWEHRRKSLDHCYQLKLFEQDSEKLFEWIRSHYNLTVQRMTDLGDNEEISTIYLQDHVDFKKAAENTYVSVTHILTVAKRLKEQGHVNKNKIENISKRLEEEWKIFEQRIEQRLTLLQLSVSFHQRARYYLSNCNVWKNNIGIDPTNLVDAPSDKLEIAINEHEKFGDKINQAYAEAIADGRSLSNQLKTICNSSPELIQQISSFQLVSDMNQQITRAHKEIHSTWHKRKVKLHARLARLAFKNDIQLVISWLEQHGEPYLSKNTAIGDNLQASKSLLKNHQHFKSVASNTYSNAQKLFKASQTLMENGECDTKDMNNVVEDLRKRLDKFSERIEARTMLLNKAVLFYTHFMELMQWYDKQDTKASSYEIVDIDVDICEKRRDEWIRETEATGQACATTITEGQQLIKCLYIQSQTMNLDNKEVIKYIDMLIGQIEQRQKLLSDRFGRQRTCLQIGLRNALLILDCEQIQVQLINWKKDMSNLISCEPDKAENVLPFHNENTYKVKKAVAEVKATGNELLQAIDSNGINLRNEFNEPIRDLIINSIKKVKLLEDEVMQASVNVCQRMENAIQLNRIRMDANRTIQIMQREETQLLRMNRIPQNFEEAEAFQEEHDNFQRIVEEKVRPSTINFCQRAQGLRSNSISIEENETINEMIMNVTRKWSRLVCLIEERSKLLKSADACYKSLHQNVLPILEQLEHDYKSDQKDFCSLKPYDKRTELAKLIGEKLEKHEQWKERFVKGSAYAQKTSENFLKYIRRCGAPEDHIKQREEEIKNVKENLRERQSRILKMWSNRKKAYEQCQQAVLIQATEQRISQWLQDEGETFMAQLPTVVALKASSHGKEQLESWKNKLSEFKKILKSEREQVKSFLSAAEGYLKNGINDIHSTTTERAMQKVKENFNSFCQRMQEIELQILTSLGNQRNSGTKSEFSLDRVSDSSLDEKIQKRGSNGIVDAKLMEPMKELLKSERDYVSDLETCCNIYIKSYRSSISSLPGTLKGKEKEIFGNIEALTKFHSETFMKELEKYEENPEEVGNSFITWMDKLNELYTNYCVNKEQNNHIISMQECISFFNDVRQKNNLEHNKDLQSMVIKPVQRITRYRLMLEQLLKNAKSNIDEIKEAYDVVVDVPRRANDMIHLKRLEGYDEDDVTMGEFVMQENFVVSDNKHLFKKARERQVFLFELCIIFTKKIEVTPKIHKYVIKDKLMLSDVSIREHVEGDICKFSLRMGNLPNSDMSIDLKSKTEKSKMIWIKKIRDLMQGLLQYNIAIQPLTNGPDSKRSSRNSGMSKDSNELISINEPINENSHKPVSERLQVKQITNYEVYKQNAENETTPDLKNSTETQNNHILSPAKKVQEKILTNGDVNEVVPKLYDILSTVSFNDE</sequence>
<dbReference type="Gene3D" id="1.20.58.60">
    <property type="match status" value="4"/>
</dbReference>
<dbReference type="Pfam" id="PF00435">
    <property type="entry name" value="Spectrin"/>
    <property type="match status" value="2"/>
</dbReference>
<accession>A0A0N4ZX98</accession>
<evidence type="ECO:0000256" key="2">
    <source>
        <dbReference type="SAM" id="MobiDB-lite"/>
    </source>
</evidence>
<dbReference type="PANTHER" id="PTHR22826:SF106">
    <property type="entry name" value="TRIO, ISOFORM A"/>
    <property type="match status" value="1"/>
</dbReference>
<feature type="domain" description="DH" evidence="4">
    <location>
        <begin position="1248"/>
        <end position="1427"/>
    </location>
</feature>
<dbReference type="CDD" id="cd00176">
    <property type="entry name" value="SPEC"/>
    <property type="match status" value="1"/>
</dbReference>
<dbReference type="Pfam" id="PF13716">
    <property type="entry name" value="CRAL_TRIO_2"/>
    <property type="match status" value="1"/>
</dbReference>
<dbReference type="PROSITE" id="PS50003">
    <property type="entry name" value="PH_DOMAIN"/>
    <property type="match status" value="1"/>
</dbReference>
<evidence type="ECO:0000259" key="3">
    <source>
        <dbReference type="PROSITE" id="PS50003"/>
    </source>
</evidence>
<dbReference type="SUPFAM" id="SSF50729">
    <property type="entry name" value="PH domain-like"/>
    <property type="match status" value="1"/>
</dbReference>
<dbReference type="SUPFAM" id="SSF46966">
    <property type="entry name" value="Spectrin repeat"/>
    <property type="match status" value="3"/>
</dbReference>